<reference evidence="9 10" key="1">
    <citation type="submission" date="2017-08" db="EMBL/GenBank/DDBJ databases">
        <title>Infants hospitalized years apart are colonized by the same room-sourced microbial strains.</title>
        <authorList>
            <person name="Brooks B."/>
            <person name="Olm M.R."/>
            <person name="Firek B.A."/>
            <person name="Baker R."/>
            <person name="Thomas B.C."/>
            <person name="Morowitz M.J."/>
            <person name="Banfield J.F."/>
        </authorList>
    </citation>
    <scope>NUCLEOTIDE SEQUENCE [LARGE SCALE GENOMIC DNA]</scope>
    <source>
        <strain evidence="9">S2_005_003_R2_41</strain>
    </source>
</reference>
<protein>
    <submittedName>
        <fullName evidence="9">SET domain-containing protein-lysine N-methyltransferase</fullName>
    </submittedName>
</protein>
<dbReference type="GO" id="GO:0008168">
    <property type="term" value="F:methyltransferase activity"/>
    <property type="evidence" value="ECO:0007669"/>
    <property type="project" value="UniProtKB-KW"/>
</dbReference>
<feature type="compositionally biased region" description="Basic residues" evidence="6">
    <location>
        <begin position="185"/>
        <end position="203"/>
    </location>
</feature>
<dbReference type="SMART" id="SM00317">
    <property type="entry name" value="SET"/>
    <property type="match status" value="1"/>
</dbReference>
<dbReference type="GO" id="GO:0032259">
    <property type="term" value="P:methylation"/>
    <property type="evidence" value="ECO:0007669"/>
    <property type="project" value="UniProtKB-KW"/>
</dbReference>
<keyword evidence="2" id="KW-0158">Chromosome</keyword>
<evidence type="ECO:0000256" key="2">
    <source>
        <dbReference type="ARBA" id="ARBA00022454"/>
    </source>
</evidence>
<evidence type="ECO:0000256" key="1">
    <source>
        <dbReference type="ARBA" id="ARBA00004286"/>
    </source>
</evidence>
<comment type="subcellular location">
    <subcellularLocation>
        <location evidence="1">Chromosome</location>
    </subcellularLocation>
</comment>
<keyword evidence="5" id="KW-0949">S-adenosyl-L-methionine</keyword>
<dbReference type="SUPFAM" id="SSF82199">
    <property type="entry name" value="SET domain"/>
    <property type="match status" value="1"/>
</dbReference>
<dbReference type="EMBL" id="QFPP01000230">
    <property type="protein sequence ID" value="PZQ72036.1"/>
    <property type="molecule type" value="Genomic_DNA"/>
</dbReference>
<comment type="caution">
    <text evidence="9">The sequence shown here is derived from an EMBL/GenBank/DDBJ whole genome shotgun (WGS) entry which is preliminary data.</text>
</comment>
<evidence type="ECO:0000313" key="9">
    <source>
        <dbReference type="EMBL" id="PZQ72036.1"/>
    </source>
</evidence>
<dbReference type="InterPro" id="IPR050777">
    <property type="entry name" value="SET2_Histone-Lys_MeTrsfase"/>
</dbReference>
<dbReference type="Gene3D" id="2.170.270.10">
    <property type="entry name" value="SET domain"/>
    <property type="match status" value="1"/>
</dbReference>
<dbReference type="InterPro" id="IPR046341">
    <property type="entry name" value="SET_dom_sf"/>
</dbReference>
<dbReference type="PROSITE" id="PS50868">
    <property type="entry name" value="POST_SET"/>
    <property type="match status" value="1"/>
</dbReference>
<feature type="compositionally biased region" description="Low complexity" evidence="6">
    <location>
        <begin position="1"/>
        <end position="14"/>
    </location>
</feature>
<proteinExistence type="predicted"/>
<dbReference type="PROSITE" id="PS50280">
    <property type="entry name" value="SET"/>
    <property type="match status" value="1"/>
</dbReference>
<organism evidence="9 10">
    <name type="scientific">Variovorax paradoxus</name>
    <dbReference type="NCBI Taxonomy" id="34073"/>
    <lineage>
        <taxon>Bacteria</taxon>
        <taxon>Pseudomonadati</taxon>
        <taxon>Pseudomonadota</taxon>
        <taxon>Betaproteobacteria</taxon>
        <taxon>Burkholderiales</taxon>
        <taxon>Comamonadaceae</taxon>
        <taxon>Variovorax</taxon>
    </lineage>
</organism>
<keyword evidence="4 9" id="KW-0808">Transferase</keyword>
<feature type="domain" description="Post-SET" evidence="8">
    <location>
        <begin position="143"/>
        <end position="159"/>
    </location>
</feature>
<feature type="region of interest" description="Disordered" evidence="6">
    <location>
        <begin position="159"/>
        <end position="203"/>
    </location>
</feature>
<dbReference type="AlphaFoldDB" id="A0A2W5Q3M3"/>
<evidence type="ECO:0000256" key="5">
    <source>
        <dbReference type="ARBA" id="ARBA00022691"/>
    </source>
</evidence>
<dbReference type="InterPro" id="IPR001214">
    <property type="entry name" value="SET_dom"/>
</dbReference>
<feature type="region of interest" description="Disordered" evidence="6">
    <location>
        <begin position="1"/>
        <end position="31"/>
    </location>
</feature>
<accession>A0A2W5Q3M3</accession>
<evidence type="ECO:0000259" key="8">
    <source>
        <dbReference type="PROSITE" id="PS50868"/>
    </source>
</evidence>
<dbReference type="Pfam" id="PF00856">
    <property type="entry name" value="SET"/>
    <property type="match status" value="1"/>
</dbReference>
<dbReference type="GO" id="GO:0005694">
    <property type="term" value="C:chromosome"/>
    <property type="evidence" value="ECO:0007669"/>
    <property type="project" value="UniProtKB-SubCell"/>
</dbReference>
<dbReference type="Proteomes" id="UP000249135">
    <property type="component" value="Unassembled WGS sequence"/>
</dbReference>
<evidence type="ECO:0000256" key="3">
    <source>
        <dbReference type="ARBA" id="ARBA00022603"/>
    </source>
</evidence>
<gene>
    <name evidence="9" type="ORF">DI563_16945</name>
</gene>
<evidence type="ECO:0000256" key="4">
    <source>
        <dbReference type="ARBA" id="ARBA00022679"/>
    </source>
</evidence>
<keyword evidence="3 9" id="KW-0489">Methyltransferase</keyword>
<feature type="domain" description="SET" evidence="7">
    <location>
        <begin position="18"/>
        <end position="130"/>
    </location>
</feature>
<evidence type="ECO:0000313" key="10">
    <source>
        <dbReference type="Proteomes" id="UP000249135"/>
    </source>
</evidence>
<name>A0A2W5Q3M3_VARPD</name>
<evidence type="ECO:0000259" key="7">
    <source>
        <dbReference type="PROSITE" id="PS50280"/>
    </source>
</evidence>
<dbReference type="InterPro" id="IPR003616">
    <property type="entry name" value="Post-SET_dom"/>
</dbReference>
<evidence type="ECO:0000256" key="6">
    <source>
        <dbReference type="SAM" id="MobiDB-lite"/>
    </source>
</evidence>
<sequence>MPSKSPSSPSTSPPAGGRRIQTRRSGVHGNGVFAVQDIPQGERLIEYKGEVIDWEEALRRHPHDPAQPNHTFYFHIDDERVIDGGVKGNAARWINHSCDPNCEADEKGGRIFIKALRDIAAGEELNYDYGLVIDEPYTPQLLADFPCWCGSANCRGTLLSPKDDDVPGKKKKKKNKSKDKDAKAGKKSKDKKKKKKGGKGKGG</sequence>
<dbReference type="PANTHER" id="PTHR22884">
    <property type="entry name" value="SET DOMAIN PROTEINS"/>
    <property type="match status" value="1"/>
</dbReference>
<dbReference type="SMART" id="SM00508">
    <property type="entry name" value="PostSET"/>
    <property type="match status" value="1"/>
</dbReference>